<accession>A0A2H5BLU9</accession>
<sequence length="58" mass="6388">MAKLDPTINDPTPTGVVAERVDVYRIAASELRRAGFHNADPNEVLDLAKFLEFGAEFV</sequence>
<keyword evidence="2" id="KW-1185">Reference proteome</keyword>
<dbReference type="Proteomes" id="UP000240214">
    <property type="component" value="Segment"/>
</dbReference>
<reference evidence="2" key="1">
    <citation type="submission" date="2017-11" db="EMBL/GenBank/DDBJ databases">
        <authorList>
            <person name="Han C.G."/>
        </authorList>
    </citation>
    <scope>NUCLEOTIDE SEQUENCE [LARGE SCALE GENOMIC DNA]</scope>
</reference>
<name>A0A2H5BLU9_9CAUD</name>
<proteinExistence type="predicted"/>
<evidence type="ECO:0000313" key="2">
    <source>
        <dbReference type="Proteomes" id="UP000240214"/>
    </source>
</evidence>
<gene>
    <name evidence="1" type="ORF">SEA_ROWA_45</name>
</gene>
<dbReference type="EMBL" id="MG593803">
    <property type="protein sequence ID" value="AUG87309.1"/>
    <property type="molecule type" value="Genomic_DNA"/>
</dbReference>
<evidence type="ECO:0000313" key="1">
    <source>
        <dbReference type="EMBL" id="AUG87309.1"/>
    </source>
</evidence>
<organism evidence="1 2">
    <name type="scientific">Streptomyces phage Rowa</name>
    <dbReference type="NCBI Taxonomy" id="2059883"/>
    <lineage>
        <taxon>Viruses</taxon>
        <taxon>Duplodnaviria</taxon>
        <taxon>Heunggongvirae</taxon>
        <taxon>Uroviricota</taxon>
        <taxon>Caudoviricetes</taxon>
        <taxon>Rowavirus</taxon>
        <taxon>Rowavirus rowa</taxon>
    </lineage>
</organism>
<protein>
    <submittedName>
        <fullName evidence="1">Uncharacterized protein</fullName>
    </submittedName>
</protein>